<accession>A0A1A6AXE3</accession>
<protein>
    <recommendedName>
        <fullName evidence="4">DUF378 domain-containing protein</fullName>
    </recommendedName>
</protein>
<organism evidence="2 3">
    <name type="scientific">Clostridium ragsdalei P11</name>
    <dbReference type="NCBI Taxonomy" id="1353534"/>
    <lineage>
        <taxon>Bacteria</taxon>
        <taxon>Bacillati</taxon>
        <taxon>Bacillota</taxon>
        <taxon>Clostridia</taxon>
        <taxon>Eubacteriales</taxon>
        <taxon>Clostridiaceae</taxon>
        <taxon>Clostridium</taxon>
    </lineage>
</organism>
<comment type="caution">
    <text evidence="2">The sequence shown here is derived from an EMBL/GenBank/DDBJ whole genome shotgun (WGS) entry which is preliminary data.</text>
</comment>
<keyword evidence="1" id="KW-1133">Transmembrane helix</keyword>
<evidence type="ECO:0000256" key="1">
    <source>
        <dbReference type="SAM" id="Phobius"/>
    </source>
</evidence>
<evidence type="ECO:0000313" key="2">
    <source>
        <dbReference type="EMBL" id="OBR94705.1"/>
    </source>
</evidence>
<dbReference type="InterPro" id="IPR007211">
    <property type="entry name" value="DUF378"/>
</dbReference>
<feature type="transmembrane region" description="Helical" evidence="1">
    <location>
        <begin position="26"/>
        <end position="53"/>
    </location>
</feature>
<keyword evidence="3" id="KW-1185">Reference proteome</keyword>
<evidence type="ECO:0008006" key="4">
    <source>
        <dbReference type="Google" id="ProtNLM"/>
    </source>
</evidence>
<evidence type="ECO:0000313" key="3">
    <source>
        <dbReference type="Proteomes" id="UP000093954"/>
    </source>
</evidence>
<reference evidence="2 3" key="1">
    <citation type="journal article" date="2012" name="Front. Microbiol.">
        <title>Draft Genome Sequence of the Virulent Strain 01-B526 of the Fish Pathogen Aeromonas salmonicida.</title>
        <authorList>
            <person name="Charette S.J."/>
            <person name="Brochu F."/>
            <person name="Boyle B."/>
            <person name="Filion G."/>
            <person name="Tanaka K.H."/>
            <person name="Derome N."/>
        </authorList>
    </citation>
    <scope>NUCLEOTIDE SEQUENCE [LARGE SCALE GENOMIC DNA]</scope>
    <source>
        <strain evidence="2 3">P11</strain>
    </source>
</reference>
<dbReference type="Pfam" id="PF04070">
    <property type="entry name" value="DUF378"/>
    <property type="match status" value="1"/>
</dbReference>
<keyword evidence="1" id="KW-0812">Transmembrane</keyword>
<proteinExistence type="predicted"/>
<dbReference type="PANTHER" id="PTHR37304">
    <property type="entry name" value="MEMBRANE PROTEIN-RELATED"/>
    <property type="match status" value="1"/>
</dbReference>
<dbReference type="Proteomes" id="UP000093954">
    <property type="component" value="Unassembled WGS sequence"/>
</dbReference>
<gene>
    <name evidence="2" type="ORF">CLRAG_10430</name>
</gene>
<dbReference type="EMBL" id="LROS01000011">
    <property type="protein sequence ID" value="OBR94705.1"/>
    <property type="molecule type" value="Genomic_DNA"/>
</dbReference>
<name>A0A1A6AXE3_9CLOT</name>
<dbReference type="PATRIC" id="fig|1353534.3.peg.1062"/>
<sequence length="87" mass="9705">MNFIGFGQIYPPSKQNMYKLSIIDKVSLILVVIGAINWGLIGLLDFNIVEILFGDPVNLIGRILYILIGTAGIDMIILFFKAKKGYQ</sequence>
<keyword evidence="1" id="KW-0472">Membrane</keyword>
<dbReference type="AlphaFoldDB" id="A0A1A6AXE3"/>
<dbReference type="PANTHER" id="PTHR37304:SF1">
    <property type="entry name" value="MEMBRANE PROTEIN"/>
    <property type="match status" value="1"/>
</dbReference>
<feature type="transmembrane region" description="Helical" evidence="1">
    <location>
        <begin position="59"/>
        <end position="80"/>
    </location>
</feature>